<organism evidence="2 3">
    <name type="scientific">Candidatus Marithioploca araucensis</name>
    <dbReference type="NCBI Taxonomy" id="70273"/>
    <lineage>
        <taxon>Bacteria</taxon>
        <taxon>Pseudomonadati</taxon>
        <taxon>Pseudomonadota</taxon>
        <taxon>Gammaproteobacteria</taxon>
        <taxon>Thiotrichales</taxon>
        <taxon>Thiotrichaceae</taxon>
        <taxon>Candidatus Marithioploca</taxon>
    </lineage>
</organism>
<protein>
    <submittedName>
        <fullName evidence="2">Carboxypeptidase-like regulatory domain-containing protein</fullName>
    </submittedName>
</protein>
<dbReference type="Gene3D" id="2.60.40.1120">
    <property type="entry name" value="Carboxypeptidase-like, regulatory domain"/>
    <property type="match status" value="1"/>
</dbReference>
<dbReference type="SUPFAM" id="SSF49464">
    <property type="entry name" value="Carboxypeptidase regulatory domain-like"/>
    <property type="match status" value="1"/>
</dbReference>
<evidence type="ECO:0000313" key="3">
    <source>
        <dbReference type="Proteomes" id="UP001171945"/>
    </source>
</evidence>
<feature type="transmembrane region" description="Helical" evidence="1">
    <location>
        <begin position="30"/>
        <end position="50"/>
    </location>
</feature>
<name>A0ABT7VRJ8_9GAMM</name>
<sequence>MSDSYYRREHTDLVHNLEPPKRRWRFFVNWLFDSLMPSVLVVSTVGANSLKSPASIWRGVVFVVFIMGMMAIFAGNQVQATSGGISEYFAGTVNVPNATVRINETVGTTNSDGSFGFHAARADKYAISVSKPGYALDSKIEKWPSMTLSFTLKKAVLTPIRIDQLSK</sequence>
<keyword evidence="1" id="KW-0812">Transmembrane</keyword>
<keyword evidence="1" id="KW-0472">Membrane</keyword>
<gene>
    <name evidence="2" type="ORF">QUF54_03005</name>
</gene>
<evidence type="ECO:0000313" key="2">
    <source>
        <dbReference type="EMBL" id="MDM8562301.1"/>
    </source>
</evidence>
<keyword evidence="3" id="KW-1185">Reference proteome</keyword>
<keyword evidence="1" id="KW-1133">Transmembrane helix</keyword>
<proteinExistence type="predicted"/>
<comment type="caution">
    <text evidence="2">The sequence shown here is derived from an EMBL/GenBank/DDBJ whole genome shotgun (WGS) entry which is preliminary data.</text>
</comment>
<feature type="non-terminal residue" evidence="2">
    <location>
        <position position="167"/>
    </location>
</feature>
<dbReference type="EMBL" id="JAUCGM010000110">
    <property type="protein sequence ID" value="MDM8562301.1"/>
    <property type="molecule type" value="Genomic_DNA"/>
</dbReference>
<feature type="transmembrane region" description="Helical" evidence="1">
    <location>
        <begin position="56"/>
        <end position="75"/>
    </location>
</feature>
<reference evidence="2" key="1">
    <citation type="submission" date="2023-06" db="EMBL/GenBank/DDBJ databases">
        <title>Uncultivated large filamentous bacteria from sulfidic sediments reveal new species and different genomic features in energy metabolism and defense.</title>
        <authorList>
            <person name="Fonseca A."/>
        </authorList>
    </citation>
    <scope>NUCLEOTIDE SEQUENCE</scope>
    <source>
        <strain evidence="2">HSG4</strain>
    </source>
</reference>
<accession>A0ABT7VRJ8</accession>
<dbReference type="InterPro" id="IPR008969">
    <property type="entry name" value="CarboxyPept-like_regulatory"/>
</dbReference>
<dbReference type="Proteomes" id="UP001171945">
    <property type="component" value="Unassembled WGS sequence"/>
</dbReference>
<evidence type="ECO:0000256" key="1">
    <source>
        <dbReference type="SAM" id="Phobius"/>
    </source>
</evidence>